<proteinExistence type="predicted"/>
<accession>A0AAE3VU04</accession>
<dbReference type="RefSeq" id="WP_307234506.1">
    <property type="nucleotide sequence ID" value="NZ_JAUSUZ010000001.1"/>
</dbReference>
<keyword evidence="3" id="KW-1185">Reference proteome</keyword>
<name>A0AAE3VU04_9ACTN</name>
<comment type="caution">
    <text evidence="2">The sequence shown here is derived from an EMBL/GenBank/DDBJ whole genome shotgun (WGS) entry which is preliminary data.</text>
</comment>
<dbReference type="Proteomes" id="UP001240236">
    <property type="component" value="Unassembled WGS sequence"/>
</dbReference>
<gene>
    <name evidence="2" type="ORF">J2S42_000355</name>
</gene>
<feature type="region of interest" description="Disordered" evidence="1">
    <location>
        <begin position="1"/>
        <end position="25"/>
    </location>
</feature>
<dbReference type="EMBL" id="JAUSUZ010000001">
    <property type="protein sequence ID" value="MDQ0363686.1"/>
    <property type="molecule type" value="Genomic_DNA"/>
</dbReference>
<organism evidence="2 3">
    <name type="scientific">Catenuloplanes indicus</name>
    <dbReference type="NCBI Taxonomy" id="137267"/>
    <lineage>
        <taxon>Bacteria</taxon>
        <taxon>Bacillati</taxon>
        <taxon>Actinomycetota</taxon>
        <taxon>Actinomycetes</taxon>
        <taxon>Micromonosporales</taxon>
        <taxon>Micromonosporaceae</taxon>
        <taxon>Catenuloplanes</taxon>
    </lineage>
</organism>
<reference evidence="2 3" key="1">
    <citation type="submission" date="2023-07" db="EMBL/GenBank/DDBJ databases">
        <title>Sequencing the genomes of 1000 actinobacteria strains.</title>
        <authorList>
            <person name="Klenk H.-P."/>
        </authorList>
    </citation>
    <scope>NUCLEOTIDE SEQUENCE [LARGE SCALE GENOMIC DNA]</scope>
    <source>
        <strain evidence="2 3">DSM 44709</strain>
    </source>
</reference>
<dbReference type="AlphaFoldDB" id="A0AAE3VU04"/>
<sequence>MNEREHPAAERAWSGATGTPDGDDSGWIAFDGPLKSLPWGRNTCTVTGLRLLATHGDVTDIPVLVAGLDRLDARPDDRCGYDELVSGLARIGGPPAATTLPRLWFSPHSYERASYLRALATLDLAGAQRKIIEGLWDCEADVRLLAVQRTPLDDRIRQRLQYLRDDPIETAEVRAAAMDRLVRHPVDRTVPELDHRTLPVGWARRPARNVPGDAPSVRARHFRTEFPAAVSMIPSGPGRTPV</sequence>
<protein>
    <submittedName>
        <fullName evidence="2">Uncharacterized protein</fullName>
    </submittedName>
</protein>
<evidence type="ECO:0000313" key="2">
    <source>
        <dbReference type="EMBL" id="MDQ0363686.1"/>
    </source>
</evidence>
<evidence type="ECO:0000313" key="3">
    <source>
        <dbReference type="Proteomes" id="UP001240236"/>
    </source>
</evidence>
<evidence type="ECO:0000256" key="1">
    <source>
        <dbReference type="SAM" id="MobiDB-lite"/>
    </source>
</evidence>